<evidence type="ECO:0000313" key="2">
    <source>
        <dbReference type="EMBL" id="SDC11896.1"/>
    </source>
</evidence>
<keyword evidence="3" id="KW-1185">Reference proteome</keyword>
<gene>
    <name evidence="2" type="ORF">SAMN04487894_101374</name>
</gene>
<evidence type="ECO:0000313" key="3">
    <source>
        <dbReference type="Proteomes" id="UP000198757"/>
    </source>
</evidence>
<dbReference type="Pfam" id="PF14127">
    <property type="entry name" value="DUF4294"/>
    <property type="match status" value="1"/>
</dbReference>
<sequence length="241" mass="27946">MNKQYRYLAILAMSLLTLFAFETTALAQTTDTVRVPPMPTLQEIMKDWGPRDSTKVAAIWYGPDYNSFKMMPYSEEPNIWISKLPPAQLEKAKKEWNRLRNAVYVCYPYARIAGSTINQISRQLQGVSDNKARKAIIKSKEKELKKQFSDPLSNLSVYQGKVLMKLIYRQTGADCYEIIREYKGGLNARVYQTVAFFYGSSLKQDYDIRKDPFDRQIEDFVQEINTTWYGNPYRQGSATSF</sequence>
<feature type="signal peptide" evidence="1">
    <location>
        <begin position="1"/>
        <end position="27"/>
    </location>
</feature>
<evidence type="ECO:0000256" key="1">
    <source>
        <dbReference type="SAM" id="SignalP"/>
    </source>
</evidence>
<dbReference type="STRING" id="1285928.SAMN04487894_101374"/>
<evidence type="ECO:0008006" key="4">
    <source>
        <dbReference type="Google" id="ProtNLM"/>
    </source>
</evidence>
<dbReference type="InterPro" id="IPR025636">
    <property type="entry name" value="DUF4294"/>
</dbReference>
<dbReference type="Proteomes" id="UP000198757">
    <property type="component" value="Unassembled WGS sequence"/>
</dbReference>
<accession>A0A1G6J1N6</accession>
<proteinExistence type="predicted"/>
<organism evidence="2 3">
    <name type="scientific">Niabella drilacis (strain DSM 25811 / CCM 8410 / CCUG 62505 / LMG 26954 / E90)</name>
    <dbReference type="NCBI Taxonomy" id="1285928"/>
    <lineage>
        <taxon>Bacteria</taxon>
        <taxon>Pseudomonadati</taxon>
        <taxon>Bacteroidota</taxon>
        <taxon>Chitinophagia</taxon>
        <taxon>Chitinophagales</taxon>
        <taxon>Chitinophagaceae</taxon>
        <taxon>Niabella</taxon>
    </lineage>
</organism>
<name>A0A1G6J1N6_NIADE</name>
<dbReference type="AlphaFoldDB" id="A0A1G6J1N6"/>
<feature type="chain" id="PRO_5011585541" description="DUF4294 domain-containing protein" evidence="1">
    <location>
        <begin position="28"/>
        <end position="241"/>
    </location>
</feature>
<keyword evidence="1" id="KW-0732">Signal</keyword>
<reference evidence="3" key="1">
    <citation type="submission" date="2016-10" db="EMBL/GenBank/DDBJ databases">
        <authorList>
            <person name="Varghese N."/>
            <person name="Submissions S."/>
        </authorList>
    </citation>
    <scope>NUCLEOTIDE SEQUENCE [LARGE SCALE GENOMIC DNA]</scope>
    <source>
        <strain evidence="3">DSM 25811 / CCM 8410 / LMG 26954 / E90</strain>
    </source>
</reference>
<protein>
    <recommendedName>
        <fullName evidence="4">DUF4294 domain-containing protein</fullName>
    </recommendedName>
</protein>
<dbReference type="RefSeq" id="WP_245729067.1">
    <property type="nucleotide sequence ID" value="NZ_FMZO01000001.1"/>
</dbReference>
<dbReference type="EMBL" id="FMZO01000001">
    <property type="protein sequence ID" value="SDC11896.1"/>
    <property type="molecule type" value="Genomic_DNA"/>
</dbReference>